<comment type="caution">
    <text evidence="2">The sequence shown here is derived from an EMBL/GenBank/DDBJ whole genome shotgun (WGS) entry which is preliminary data.</text>
</comment>
<accession>A0A1J4RW91</accession>
<feature type="transmembrane region" description="Helical" evidence="1">
    <location>
        <begin position="45"/>
        <end position="63"/>
    </location>
</feature>
<feature type="transmembrane region" description="Helical" evidence="1">
    <location>
        <begin position="6"/>
        <end position="24"/>
    </location>
</feature>
<dbReference type="EMBL" id="MNUJ01000005">
    <property type="protein sequence ID" value="OIN90222.1"/>
    <property type="molecule type" value="Genomic_DNA"/>
</dbReference>
<gene>
    <name evidence="2" type="ORF">AUJ40_00260</name>
</gene>
<reference evidence="2 3" key="1">
    <citation type="journal article" date="2016" name="Environ. Microbiol.">
        <title>Genomic resolution of a cold subsurface aquifer community provides metabolic insights for novel microbes adapted to high CO concentrations.</title>
        <authorList>
            <person name="Probst A.J."/>
            <person name="Castelle C.J."/>
            <person name="Singh A."/>
            <person name="Brown C.T."/>
            <person name="Anantharaman K."/>
            <person name="Sharon I."/>
            <person name="Hug L.A."/>
            <person name="Burstein D."/>
            <person name="Emerson J.B."/>
            <person name="Thomas B.C."/>
            <person name="Banfield J.F."/>
        </authorList>
    </citation>
    <scope>NUCLEOTIDE SEQUENCE [LARGE SCALE GENOMIC DNA]</scope>
    <source>
        <strain evidence="2">CG1_02_42_45</strain>
    </source>
</reference>
<dbReference type="Proteomes" id="UP000182753">
    <property type="component" value="Unassembled WGS sequence"/>
</dbReference>
<evidence type="ECO:0000313" key="3">
    <source>
        <dbReference type="Proteomes" id="UP000182753"/>
    </source>
</evidence>
<dbReference type="AlphaFoldDB" id="A0A1J4RW91"/>
<organism evidence="2 3">
    <name type="scientific">Candidatus Berkelbacteria bacterium CG1_02_42_45</name>
    <dbReference type="NCBI Taxonomy" id="1805036"/>
    <lineage>
        <taxon>Bacteria</taxon>
        <taxon>Candidatus Berkelbacteria</taxon>
    </lineage>
</organism>
<keyword evidence="1" id="KW-0812">Transmembrane</keyword>
<sequence>MKVLAFIGLLILGLAAIYFAWPLYKITGRMEWIEKYLGQGQTITFWRILGAAIVVFAFIYIVYL</sequence>
<protein>
    <submittedName>
        <fullName evidence="2">Uncharacterized protein</fullName>
    </submittedName>
</protein>
<keyword evidence="1" id="KW-0472">Membrane</keyword>
<evidence type="ECO:0000313" key="2">
    <source>
        <dbReference type="EMBL" id="OIN90222.1"/>
    </source>
</evidence>
<proteinExistence type="predicted"/>
<evidence type="ECO:0000256" key="1">
    <source>
        <dbReference type="SAM" id="Phobius"/>
    </source>
</evidence>
<keyword evidence="1" id="KW-1133">Transmembrane helix</keyword>
<name>A0A1J4RW91_9BACT</name>